<keyword evidence="1" id="KW-0472">Membrane</keyword>
<dbReference type="EMBL" id="PPXF01000053">
    <property type="protein sequence ID" value="POH62831.1"/>
    <property type="molecule type" value="Genomic_DNA"/>
</dbReference>
<feature type="transmembrane region" description="Helical" evidence="1">
    <location>
        <begin position="124"/>
        <end position="147"/>
    </location>
</feature>
<feature type="transmembrane region" description="Helical" evidence="1">
    <location>
        <begin position="216"/>
        <end position="240"/>
    </location>
</feature>
<feature type="transmembrane region" description="Helical" evidence="1">
    <location>
        <begin position="91"/>
        <end position="112"/>
    </location>
</feature>
<sequence>MPTEATDAMVSFLDPVARKNLGIAVALAGTVFLALGAQLQHRGVGKTSRMRPGDQQKMSIGQLLALLRRPSWLFGTLLLGVAILLQLTSLGLAPLLVVQPLGVAALVLSTVVDSRLAHTRLDGTVLRSVALSVGGIVIFVSIAAVYATDRPIQPPQVTIILILLGVVLIVCGLIFTLLRSRLTAVAYVLGAGVLYAFVATLAKLTITQLVAGDLSLLTLLCVGGILTAAVVGGVFVQVAYSTGPPNLVIAGLTVVDPLVAVGIGIVVLGEASEAPLYALIAFVIAGAIAAYGVVGLSRHRPQSTLAIASESAPETRRPPRQRR</sequence>
<feature type="transmembrane region" description="Helical" evidence="1">
    <location>
        <begin position="60"/>
        <end position="85"/>
    </location>
</feature>
<feature type="transmembrane region" description="Helical" evidence="1">
    <location>
        <begin position="185"/>
        <end position="204"/>
    </location>
</feature>
<proteinExistence type="predicted"/>
<name>A0A2S3ZBC2_9MICO</name>
<feature type="transmembrane region" description="Helical" evidence="1">
    <location>
        <begin position="247"/>
        <end position="268"/>
    </location>
</feature>
<evidence type="ECO:0000256" key="1">
    <source>
        <dbReference type="SAM" id="Phobius"/>
    </source>
</evidence>
<dbReference type="PANTHER" id="PTHR40761">
    <property type="entry name" value="CONSERVED INTEGRAL MEMBRANE ALANINE VALINE AND LEUCINE RICH PROTEIN-RELATED"/>
    <property type="match status" value="1"/>
</dbReference>
<dbReference type="Proteomes" id="UP000237104">
    <property type="component" value="Unassembled WGS sequence"/>
</dbReference>
<protein>
    <submittedName>
        <fullName evidence="2">Multidrug DMT transporter permease</fullName>
    </submittedName>
</protein>
<keyword evidence="1" id="KW-1133">Transmembrane helix</keyword>
<feature type="transmembrane region" description="Helical" evidence="1">
    <location>
        <begin position="20"/>
        <end position="39"/>
    </location>
</feature>
<feature type="transmembrane region" description="Helical" evidence="1">
    <location>
        <begin position="274"/>
        <end position="294"/>
    </location>
</feature>
<gene>
    <name evidence="2" type="ORF">C3B59_11510</name>
</gene>
<evidence type="ECO:0000313" key="2">
    <source>
        <dbReference type="EMBL" id="POH62831.1"/>
    </source>
</evidence>
<organism evidence="2 3">
    <name type="scientific">Cryobacterium zongtaii</name>
    <dbReference type="NCBI Taxonomy" id="1259217"/>
    <lineage>
        <taxon>Bacteria</taxon>
        <taxon>Bacillati</taxon>
        <taxon>Actinomycetota</taxon>
        <taxon>Actinomycetes</taxon>
        <taxon>Micrococcales</taxon>
        <taxon>Microbacteriaceae</taxon>
        <taxon>Cryobacterium</taxon>
    </lineage>
</organism>
<reference evidence="2 3" key="1">
    <citation type="submission" date="2018-01" db="EMBL/GenBank/DDBJ databases">
        <title>Cryobacterium sp. nov., from glaciers in China.</title>
        <authorList>
            <person name="Liu Q."/>
            <person name="Xin Y.-H."/>
        </authorList>
    </citation>
    <scope>NUCLEOTIDE SEQUENCE [LARGE SCALE GENOMIC DNA]</scope>
    <source>
        <strain evidence="2 3">TMB1-8</strain>
    </source>
</reference>
<dbReference type="NCBIfam" id="NF038012">
    <property type="entry name" value="DMT_1"/>
    <property type="match status" value="1"/>
</dbReference>
<dbReference type="AlphaFoldDB" id="A0A2S3ZBC2"/>
<feature type="transmembrane region" description="Helical" evidence="1">
    <location>
        <begin position="159"/>
        <end position="178"/>
    </location>
</feature>
<comment type="caution">
    <text evidence="2">The sequence shown here is derived from an EMBL/GenBank/DDBJ whole genome shotgun (WGS) entry which is preliminary data.</text>
</comment>
<accession>A0A2S3ZBC2</accession>
<evidence type="ECO:0000313" key="3">
    <source>
        <dbReference type="Proteomes" id="UP000237104"/>
    </source>
</evidence>
<dbReference type="OrthoDB" id="5187629at2"/>
<dbReference type="PANTHER" id="PTHR40761:SF1">
    <property type="entry name" value="CONSERVED INTEGRAL MEMBRANE ALANINE VALINE AND LEUCINE RICH PROTEIN-RELATED"/>
    <property type="match status" value="1"/>
</dbReference>
<keyword evidence="1" id="KW-0812">Transmembrane</keyword>